<comment type="caution">
    <text evidence="1">The sequence shown here is derived from an EMBL/GenBank/DDBJ whole genome shotgun (WGS) entry which is preliminary data.</text>
</comment>
<dbReference type="Proteomes" id="UP001469553">
    <property type="component" value="Unassembled WGS sequence"/>
</dbReference>
<sequence length="103" mass="11551">MVTVRVSDVQISETETEEESGGLVLKRNSTVIWCGFHKEDVQQNEKTCSKKKEYQVFIPPPEQSSPAKCRILLNSACQCLPTLQISKPAVRQVTLFLFAKAIP</sequence>
<keyword evidence="2" id="KW-1185">Reference proteome</keyword>
<evidence type="ECO:0000313" key="2">
    <source>
        <dbReference type="Proteomes" id="UP001469553"/>
    </source>
</evidence>
<proteinExistence type="predicted"/>
<name>A0ABV0YTX9_9TELE</name>
<accession>A0ABV0YTX9</accession>
<organism evidence="1 2">
    <name type="scientific">Ameca splendens</name>
    <dbReference type="NCBI Taxonomy" id="208324"/>
    <lineage>
        <taxon>Eukaryota</taxon>
        <taxon>Metazoa</taxon>
        <taxon>Chordata</taxon>
        <taxon>Craniata</taxon>
        <taxon>Vertebrata</taxon>
        <taxon>Euteleostomi</taxon>
        <taxon>Actinopterygii</taxon>
        <taxon>Neopterygii</taxon>
        <taxon>Teleostei</taxon>
        <taxon>Neoteleostei</taxon>
        <taxon>Acanthomorphata</taxon>
        <taxon>Ovalentaria</taxon>
        <taxon>Atherinomorphae</taxon>
        <taxon>Cyprinodontiformes</taxon>
        <taxon>Goodeidae</taxon>
        <taxon>Ameca</taxon>
    </lineage>
</organism>
<protein>
    <submittedName>
        <fullName evidence="1">Uncharacterized protein</fullName>
    </submittedName>
</protein>
<evidence type="ECO:0000313" key="1">
    <source>
        <dbReference type="EMBL" id="MEQ2297310.1"/>
    </source>
</evidence>
<reference evidence="1 2" key="1">
    <citation type="submission" date="2021-06" db="EMBL/GenBank/DDBJ databases">
        <authorList>
            <person name="Palmer J.M."/>
        </authorList>
    </citation>
    <scope>NUCLEOTIDE SEQUENCE [LARGE SCALE GENOMIC DNA]</scope>
    <source>
        <strain evidence="1 2">AS_MEX2019</strain>
        <tissue evidence="1">Muscle</tissue>
    </source>
</reference>
<gene>
    <name evidence="1" type="ORF">AMECASPLE_033512</name>
</gene>
<dbReference type="EMBL" id="JAHRIP010042181">
    <property type="protein sequence ID" value="MEQ2297310.1"/>
    <property type="molecule type" value="Genomic_DNA"/>
</dbReference>